<feature type="transmembrane region" description="Helical" evidence="6">
    <location>
        <begin position="223"/>
        <end position="246"/>
    </location>
</feature>
<feature type="transmembrane region" description="Helical" evidence="6">
    <location>
        <begin position="258"/>
        <end position="278"/>
    </location>
</feature>
<keyword evidence="3 6" id="KW-0812">Transmembrane</keyword>
<reference evidence="8" key="1">
    <citation type="journal article" date="2022" name="Cell Host Microbe">
        <title>Colonization of the live biotherapeutic product VE303 and modulation of the microbiota and metabolites in healthy volunteers.</title>
        <authorList>
            <person name="Dsouza M."/>
            <person name="Menon R."/>
            <person name="Crossette E."/>
            <person name="Bhattarai S.K."/>
            <person name="Schneider J."/>
            <person name="Kim Y.G."/>
            <person name="Reddy S."/>
            <person name="Caballero S."/>
            <person name="Felix C."/>
            <person name="Cornacchione L."/>
            <person name="Hendrickson J."/>
            <person name="Watson A.R."/>
            <person name="Minot S.S."/>
            <person name="Greenfield N."/>
            <person name="Schopf L."/>
            <person name="Szabady R."/>
            <person name="Patarroyo J."/>
            <person name="Smith W."/>
            <person name="Harrison P."/>
            <person name="Kuijper E.J."/>
            <person name="Kelly C.P."/>
            <person name="Olle B."/>
            <person name="Bobilev D."/>
            <person name="Silber J.L."/>
            <person name="Bucci V."/>
            <person name="Roberts B."/>
            <person name="Faith J."/>
            <person name="Norman J.M."/>
        </authorList>
    </citation>
    <scope>NUCLEOTIDE SEQUENCE</scope>
    <source>
        <strain evidence="8">VE303-04</strain>
    </source>
</reference>
<dbReference type="InterPro" id="IPR003841">
    <property type="entry name" value="Na/Pi_transpt"/>
</dbReference>
<evidence type="ECO:0000256" key="6">
    <source>
        <dbReference type="SAM" id="Phobius"/>
    </source>
</evidence>
<gene>
    <name evidence="8" type="ORF">K5I21_12235</name>
    <name evidence="9" type="ORF">PM006_14680</name>
</gene>
<evidence type="ECO:0000256" key="3">
    <source>
        <dbReference type="ARBA" id="ARBA00022692"/>
    </source>
</evidence>
<feature type="transmembrane region" description="Helical" evidence="6">
    <location>
        <begin position="87"/>
        <end position="107"/>
    </location>
</feature>
<dbReference type="NCBIfam" id="NF037997">
    <property type="entry name" value="Na_Pi_symport"/>
    <property type="match status" value="1"/>
</dbReference>
<evidence type="ECO:0000256" key="4">
    <source>
        <dbReference type="ARBA" id="ARBA00022989"/>
    </source>
</evidence>
<keyword evidence="2" id="KW-1003">Cell membrane</keyword>
<comment type="caution">
    <text evidence="8">The sequence shown here is derived from an EMBL/GenBank/DDBJ whole genome shotgun (WGS) entry which is preliminary data.</text>
</comment>
<name>A0AAW5F262_CLOSY</name>
<evidence type="ECO:0000259" key="7">
    <source>
        <dbReference type="Pfam" id="PF01895"/>
    </source>
</evidence>
<organism evidence="8 10">
    <name type="scientific">Clostridium symbiosum</name>
    <name type="common">Bacteroides symbiosus</name>
    <dbReference type="NCBI Taxonomy" id="1512"/>
    <lineage>
        <taxon>Bacteria</taxon>
        <taxon>Bacillati</taxon>
        <taxon>Bacillota</taxon>
        <taxon>Clostridia</taxon>
        <taxon>Lachnospirales</taxon>
        <taxon>Lachnospiraceae</taxon>
        <taxon>Otoolea</taxon>
    </lineage>
</organism>
<dbReference type="GO" id="GO:0005436">
    <property type="term" value="F:sodium:phosphate symporter activity"/>
    <property type="evidence" value="ECO:0007669"/>
    <property type="project" value="InterPro"/>
</dbReference>
<evidence type="ECO:0000313" key="8">
    <source>
        <dbReference type="EMBL" id="MCK0086629.1"/>
    </source>
</evidence>
<evidence type="ECO:0000256" key="1">
    <source>
        <dbReference type="ARBA" id="ARBA00004651"/>
    </source>
</evidence>
<accession>A0AAW5F262</accession>
<feature type="domain" description="PhoU" evidence="7">
    <location>
        <begin position="472"/>
        <end position="553"/>
    </location>
</feature>
<dbReference type="GO" id="GO:0044341">
    <property type="term" value="P:sodium-dependent phosphate transport"/>
    <property type="evidence" value="ECO:0007669"/>
    <property type="project" value="InterPro"/>
</dbReference>
<dbReference type="Pfam" id="PF02690">
    <property type="entry name" value="Na_Pi_cotrans"/>
    <property type="match status" value="2"/>
</dbReference>
<dbReference type="InterPro" id="IPR026022">
    <property type="entry name" value="PhoU_dom"/>
</dbReference>
<feature type="transmembrane region" description="Helical" evidence="6">
    <location>
        <begin position="290"/>
        <end position="311"/>
    </location>
</feature>
<feature type="transmembrane region" description="Helical" evidence="6">
    <location>
        <begin position="6"/>
        <end position="27"/>
    </location>
</feature>
<feature type="transmembrane region" description="Helical" evidence="6">
    <location>
        <begin position="48"/>
        <end position="81"/>
    </location>
</feature>
<dbReference type="InterPro" id="IPR004633">
    <property type="entry name" value="NaPi_cotrn-rel/YqeW-like"/>
</dbReference>
<evidence type="ECO:0000256" key="5">
    <source>
        <dbReference type="ARBA" id="ARBA00023136"/>
    </source>
</evidence>
<evidence type="ECO:0000256" key="2">
    <source>
        <dbReference type="ARBA" id="ARBA00022475"/>
    </source>
</evidence>
<evidence type="ECO:0000313" key="9">
    <source>
        <dbReference type="EMBL" id="MDB2001449.1"/>
    </source>
</evidence>
<sequence>MSINDVSNLFTFAGGLGMFLYGMRIMGDGMQKTAGSKMNHFLGMVTNNRLLGVALGALITAILHSSAATTVMVVGFVNAGILNLTQAVGVIMGANIGTTITAWMVSLNQLGDAFTVLQPAFFAPLCIGIGTFLIVFSKRQKNNLIGEIVIGVGLLFVGLEFMSNAINPYTDAPIFAKAFAVMGRNPILGIITGALVTALLQSSTASVGILQTLAMNGVVTTGAAIYITLGQNIGTCLTAMLSSAGANRTAKRAAAIHLTFNTLGAVIFGVAMYALSLLRPAMAGSEINSVQISMFHTIFNVTNTLLLYPFAGQLVKISGLLVKDGEAEKEAGEERGEIETAFRHLDQRIFESPVFAIEVAQMETVHMGQIALNNIRLATNAILSRDKEKAKEVYGNEKDIDKMEELLTGYLIKVNNLSLTEHQKLQVNNLFYSISDIERVGDHCENLAEQADYMAEHNVSFSDTGNEDLSAISEKVVKSFTHAIAARQTGDMDDVRKVSQYEDDVDMLEEELRDKHIERLSSGQCDPSSGVVFLDIISNLERISDHAYNLAGYVKDEI</sequence>
<feature type="transmembrane region" description="Helical" evidence="6">
    <location>
        <begin position="114"/>
        <end position="136"/>
    </location>
</feature>
<dbReference type="Proteomes" id="UP001300871">
    <property type="component" value="Unassembled WGS sequence"/>
</dbReference>
<dbReference type="EMBL" id="JAINVB010000001">
    <property type="protein sequence ID" value="MCK0086629.1"/>
    <property type="molecule type" value="Genomic_DNA"/>
</dbReference>
<dbReference type="PANTHER" id="PTHR10010:SF46">
    <property type="entry name" value="SODIUM-DEPENDENT PHOSPHATE TRANSPORT PROTEIN 2B"/>
    <property type="match status" value="1"/>
</dbReference>
<protein>
    <submittedName>
        <fullName evidence="8">Na/Pi cotransporter family protein</fullName>
    </submittedName>
</protein>
<dbReference type="RefSeq" id="WP_003498929.1">
    <property type="nucleotide sequence ID" value="NZ_BAABZD010000011.1"/>
</dbReference>
<feature type="transmembrane region" description="Helical" evidence="6">
    <location>
        <begin position="187"/>
        <end position="211"/>
    </location>
</feature>
<dbReference type="Proteomes" id="UP001203136">
    <property type="component" value="Unassembled WGS sequence"/>
</dbReference>
<dbReference type="EMBL" id="JAQLGM010000039">
    <property type="protein sequence ID" value="MDB2001449.1"/>
    <property type="molecule type" value="Genomic_DNA"/>
</dbReference>
<keyword evidence="4 6" id="KW-1133">Transmembrane helix</keyword>
<dbReference type="NCBIfam" id="TIGR00704">
    <property type="entry name" value="NaPi_cotrn_rel"/>
    <property type="match status" value="1"/>
</dbReference>
<dbReference type="AlphaFoldDB" id="A0AAW5F262"/>
<dbReference type="SUPFAM" id="SSF109755">
    <property type="entry name" value="PhoU-like"/>
    <property type="match status" value="1"/>
</dbReference>
<dbReference type="InterPro" id="IPR038078">
    <property type="entry name" value="PhoU-like_sf"/>
</dbReference>
<dbReference type="PANTHER" id="PTHR10010">
    <property type="entry name" value="SOLUTE CARRIER FAMILY 34 SODIUM PHOSPHATE , MEMBER 2-RELATED"/>
    <property type="match status" value="1"/>
</dbReference>
<reference evidence="9" key="2">
    <citation type="submission" date="2023-01" db="EMBL/GenBank/DDBJ databases">
        <title>Human gut microbiome strain richness.</title>
        <authorList>
            <person name="Chen-Liaw A."/>
        </authorList>
    </citation>
    <scope>NUCLEOTIDE SEQUENCE</scope>
    <source>
        <strain evidence="9">B1_m1001713B170214d0_201011</strain>
    </source>
</reference>
<comment type="subcellular location">
    <subcellularLocation>
        <location evidence="1">Cell membrane</location>
        <topology evidence="1">Multi-pass membrane protein</topology>
    </subcellularLocation>
</comment>
<dbReference type="Gene3D" id="1.20.58.220">
    <property type="entry name" value="Phosphate transport system protein phou homolog 2, domain 2"/>
    <property type="match status" value="1"/>
</dbReference>
<dbReference type="GO" id="GO:0005886">
    <property type="term" value="C:plasma membrane"/>
    <property type="evidence" value="ECO:0007669"/>
    <property type="project" value="UniProtKB-SubCell"/>
</dbReference>
<feature type="domain" description="PhoU" evidence="7">
    <location>
        <begin position="366"/>
        <end position="450"/>
    </location>
</feature>
<keyword evidence="5 6" id="KW-0472">Membrane</keyword>
<dbReference type="GeneID" id="57970188"/>
<evidence type="ECO:0000313" key="10">
    <source>
        <dbReference type="Proteomes" id="UP001203136"/>
    </source>
</evidence>
<dbReference type="Pfam" id="PF01895">
    <property type="entry name" value="PhoU"/>
    <property type="match status" value="2"/>
</dbReference>
<proteinExistence type="predicted"/>
<feature type="transmembrane region" description="Helical" evidence="6">
    <location>
        <begin position="148"/>
        <end position="166"/>
    </location>
</feature>